<organism evidence="1 2">
    <name type="scientific">Caenorhabditis auriculariae</name>
    <dbReference type="NCBI Taxonomy" id="2777116"/>
    <lineage>
        <taxon>Eukaryota</taxon>
        <taxon>Metazoa</taxon>
        <taxon>Ecdysozoa</taxon>
        <taxon>Nematoda</taxon>
        <taxon>Chromadorea</taxon>
        <taxon>Rhabditida</taxon>
        <taxon>Rhabditina</taxon>
        <taxon>Rhabditomorpha</taxon>
        <taxon>Rhabditoidea</taxon>
        <taxon>Rhabditidae</taxon>
        <taxon>Peloderinae</taxon>
        <taxon>Caenorhabditis</taxon>
    </lineage>
</organism>
<proteinExistence type="predicted"/>
<protein>
    <submittedName>
        <fullName evidence="1">Uncharacterized protein</fullName>
    </submittedName>
</protein>
<comment type="caution">
    <text evidence="1">The sequence shown here is derived from an EMBL/GenBank/DDBJ whole genome shotgun (WGS) entry which is preliminary data.</text>
</comment>
<reference evidence="1" key="1">
    <citation type="submission" date="2020-10" db="EMBL/GenBank/DDBJ databases">
        <authorList>
            <person name="Kikuchi T."/>
        </authorList>
    </citation>
    <scope>NUCLEOTIDE SEQUENCE</scope>
    <source>
        <strain evidence="1">NKZ352</strain>
    </source>
</reference>
<gene>
    <name evidence="1" type="ORF">CAUJ_LOCUS11432</name>
</gene>
<dbReference type="EMBL" id="CAJGYM010000056">
    <property type="protein sequence ID" value="CAD6195513.1"/>
    <property type="molecule type" value="Genomic_DNA"/>
</dbReference>
<dbReference type="AlphaFoldDB" id="A0A8S1HG15"/>
<dbReference type="OrthoDB" id="5813525at2759"/>
<accession>A0A8S1HG15</accession>
<keyword evidence="2" id="KW-1185">Reference proteome</keyword>
<sequence>MLLHRAHALNFRLVRGPARHPPGHPTISAKRWKINSARKNNILGVFNAKELTTEKNQNPCVGTCSHTMCTQCKDDSFSTSTCTYCERKEAFIKRTINYIVKDILFEKASKRQAIDGHCSECLSYSSKLRICLDCGGKSGFLKRSDSSDNKFASFSETSAYKVLNHAICCDCLIDGAHENHQHDNLFNLNTIVPPKRSREVSHQNVDQNIPTSSNQIHDEVHVVEQSDEPLPKKTRLFVPIPTTAELPENEYYFVDPTYKYQSPNFRLVF</sequence>
<evidence type="ECO:0000313" key="1">
    <source>
        <dbReference type="EMBL" id="CAD6195513.1"/>
    </source>
</evidence>
<evidence type="ECO:0000313" key="2">
    <source>
        <dbReference type="Proteomes" id="UP000835052"/>
    </source>
</evidence>
<name>A0A8S1HG15_9PELO</name>
<dbReference type="Proteomes" id="UP000835052">
    <property type="component" value="Unassembled WGS sequence"/>
</dbReference>